<accession>A0ABU2KJC6</accession>
<feature type="signal peptide" evidence="1">
    <location>
        <begin position="1"/>
        <end position="22"/>
    </location>
</feature>
<feature type="domain" description="Alginate export" evidence="2">
    <location>
        <begin position="25"/>
        <end position="390"/>
    </location>
</feature>
<reference evidence="4" key="1">
    <citation type="submission" date="2023-07" db="EMBL/GenBank/DDBJ databases">
        <title>Isolating and identifying novel microbial strains from the Mariana Trench.</title>
        <authorList>
            <person name="Fu H."/>
        </authorList>
    </citation>
    <scope>NUCLEOTIDE SEQUENCE [LARGE SCALE GENOMIC DNA]</scope>
    <source>
        <strain evidence="4">T-y2</strain>
    </source>
</reference>
<organism evidence="3 4">
    <name type="scientific">Mesonia ostreae</name>
    <dbReference type="NCBI Taxonomy" id="861110"/>
    <lineage>
        <taxon>Bacteria</taxon>
        <taxon>Pseudomonadati</taxon>
        <taxon>Bacteroidota</taxon>
        <taxon>Flavobacteriia</taxon>
        <taxon>Flavobacteriales</taxon>
        <taxon>Flavobacteriaceae</taxon>
        <taxon>Mesonia</taxon>
    </lineage>
</organism>
<protein>
    <submittedName>
        <fullName evidence="3">Alginate export family protein</fullName>
    </submittedName>
</protein>
<dbReference type="EMBL" id="JAVRBG010000007">
    <property type="protein sequence ID" value="MDT0294779.1"/>
    <property type="molecule type" value="Genomic_DNA"/>
</dbReference>
<gene>
    <name evidence="3" type="ORF">RLT85_09050</name>
</gene>
<keyword evidence="1" id="KW-0732">Signal</keyword>
<dbReference type="RefSeq" id="WP_311401707.1">
    <property type="nucleotide sequence ID" value="NZ_JAVRBG010000007.1"/>
</dbReference>
<evidence type="ECO:0000313" key="3">
    <source>
        <dbReference type="EMBL" id="MDT0294779.1"/>
    </source>
</evidence>
<dbReference type="Proteomes" id="UP001182991">
    <property type="component" value="Unassembled WGS sequence"/>
</dbReference>
<dbReference type="InterPro" id="IPR025388">
    <property type="entry name" value="Alginate_export_dom"/>
</dbReference>
<proteinExistence type="predicted"/>
<keyword evidence="4" id="KW-1185">Reference proteome</keyword>
<evidence type="ECO:0000259" key="2">
    <source>
        <dbReference type="Pfam" id="PF13372"/>
    </source>
</evidence>
<feature type="chain" id="PRO_5045253029" evidence="1">
    <location>
        <begin position="23"/>
        <end position="429"/>
    </location>
</feature>
<evidence type="ECO:0000313" key="4">
    <source>
        <dbReference type="Proteomes" id="UP001182991"/>
    </source>
</evidence>
<name>A0ABU2KJC6_9FLAO</name>
<sequence length="429" mass="48556">MATQKTIRLLFLILLTSFSISAQTLEVDADVRARFEYRHGYNNLFPEDANPAAFVNQRTRLNIGYKAEKLTLFIAVQDVSIWGDTRQILPIDGNDSFSLFQAWAELQLHENWSTKLGRQVISYDDQRIFGGLDWAMQGRFHDAVIVKYKKEDFMLDIGGAFSQENAKNEGNAYAIKGFFTYKSMQYAYLKKSWERSSASFLFLNTGFQNFKGETNDIADGVAYRQTTGSYFTFPIQNINFSGSAYYQFGEINPSTDLSAYQLSLEGIYKTEKISYGLGVEILSGTNQEGDSKNKSFFPLYGTNHKFNGFMDYFYVGNHANSVGLHDLHAKAVFTTGEKSNLLVKAHYFTSNADLIDDADTYLGTELDVVYTQNLMKSVQLNVGYSHMFASESMSLIKTNRPNDSTNNWAWVQIIIAPTLFKTSLSQTSN</sequence>
<comment type="caution">
    <text evidence="3">The sequence shown here is derived from an EMBL/GenBank/DDBJ whole genome shotgun (WGS) entry which is preliminary data.</text>
</comment>
<dbReference type="Pfam" id="PF13372">
    <property type="entry name" value="Alginate_exp"/>
    <property type="match status" value="1"/>
</dbReference>
<evidence type="ECO:0000256" key="1">
    <source>
        <dbReference type="SAM" id="SignalP"/>
    </source>
</evidence>